<dbReference type="Proteomes" id="UP000318681">
    <property type="component" value="Unassembled WGS sequence"/>
</dbReference>
<feature type="binding site" evidence="6">
    <location>
        <position position="137"/>
    </location>
    <ligand>
        <name>S-adenosyl-L-methionine</name>
        <dbReference type="ChEBI" id="CHEBI:59789"/>
    </ligand>
</feature>
<gene>
    <name evidence="6 7" type="primary">rsmG</name>
    <name evidence="7" type="ORF">FOY91_11130</name>
</gene>
<dbReference type="GO" id="GO:0005829">
    <property type="term" value="C:cytosol"/>
    <property type="evidence" value="ECO:0007669"/>
    <property type="project" value="TreeGrafter"/>
</dbReference>
<feature type="binding site" evidence="6">
    <location>
        <position position="77"/>
    </location>
    <ligand>
        <name>S-adenosyl-L-methionine</name>
        <dbReference type="ChEBI" id="CHEBI:59789"/>
    </ligand>
</feature>
<reference evidence="7 8" key="1">
    <citation type="submission" date="2019-07" db="EMBL/GenBank/DDBJ databases">
        <title>Sphingomonas solaris sp. nov., isolated from a solar panel from Boston, Massachusetts.</title>
        <authorList>
            <person name="Tanner K."/>
            <person name="Pascual J."/>
            <person name="Mancuso C."/>
            <person name="Pereto J."/>
            <person name="Khalil A."/>
            <person name="Vilanova C."/>
        </authorList>
    </citation>
    <scope>NUCLEOTIDE SEQUENCE [LARGE SCALE GENOMIC DNA]</scope>
    <source>
        <strain evidence="7 8">R4DWN</strain>
    </source>
</reference>
<evidence type="ECO:0000256" key="4">
    <source>
        <dbReference type="ARBA" id="ARBA00022679"/>
    </source>
</evidence>
<dbReference type="OrthoDB" id="9808773at2"/>
<evidence type="ECO:0000256" key="3">
    <source>
        <dbReference type="ARBA" id="ARBA00022603"/>
    </source>
</evidence>
<dbReference type="PANTHER" id="PTHR31760">
    <property type="entry name" value="S-ADENOSYL-L-METHIONINE-DEPENDENT METHYLTRANSFERASES SUPERFAMILY PROTEIN"/>
    <property type="match status" value="1"/>
</dbReference>
<comment type="caution">
    <text evidence="7">The sequence shown here is derived from an EMBL/GenBank/DDBJ whole genome shotgun (WGS) entry which is preliminary data.</text>
</comment>
<dbReference type="RefSeq" id="WP_145151530.1">
    <property type="nucleotide sequence ID" value="NZ_VNIM01000040.1"/>
</dbReference>
<keyword evidence="5 6" id="KW-0949">S-adenosyl-L-methionine</keyword>
<keyword evidence="4 6" id="KW-0808">Transferase</keyword>
<dbReference type="InterPro" id="IPR029063">
    <property type="entry name" value="SAM-dependent_MTases_sf"/>
</dbReference>
<dbReference type="EC" id="2.1.1.170" evidence="6"/>
<evidence type="ECO:0000256" key="6">
    <source>
        <dbReference type="HAMAP-Rule" id="MF_00074"/>
    </source>
</evidence>
<dbReference type="SUPFAM" id="SSF53335">
    <property type="entry name" value="S-adenosyl-L-methionine-dependent methyltransferases"/>
    <property type="match status" value="1"/>
</dbReference>
<keyword evidence="3 6" id="KW-0489">Methyltransferase</keyword>
<protein>
    <recommendedName>
        <fullName evidence="6">Ribosomal RNA small subunit methyltransferase G</fullName>
        <ecNumber evidence="6">2.1.1.170</ecNumber>
    </recommendedName>
    <alternativeName>
        <fullName evidence="6">16S rRNA 7-methylguanosine methyltransferase</fullName>
        <shortName evidence="6">16S rRNA m7G methyltransferase</shortName>
    </alternativeName>
</protein>
<evidence type="ECO:0000256" key="5">
    <source>
        <dbReference type="ARBA" id="ARBA00022691"/>
    </source>
</evidence>
<sequence>MTEDDARRWIADRVPRETFDLIEQFVALVVAEAGQQNLISAATIETIWNRHVVDSAQLLDLAPPAGRWIDLGAGAGFPGMVVGLVGRHQVSLAESRAKRIAFLREAIDTSGMGDRIDVLPGRIEMLPAEPFDVISARAFAPLDRLFSSALHLSSRRTRWVLPKGRGAQAELDAVRGSWQGDFSIVPSITDADAAIIVAENVRPAVGHRKTGSRR</sequence>
<dbReference type="AlphaFoldDB" id="A0A558R3H2"/>
<comment type="subcellular location">
    <subcellularLocation>
        <location evidence="6">Cytoplasm</location>
    </subcellularLocation>
</comment>
<proteinExistence type="inferred from homology"/>
<dbReference type="InterPro" id="IPR003682">
    <property type="entry name" value="rRNA_ssu_MeTfrase_G"/>
</dbReference>
<keyword evidence="2 6" id="KW-0698">rRNA processing</keyword>
<comment type="similarity">
    <text evidence="6">Belongs to the methyltransferase superfamily. RNA methyltransferase RsmG family.</text>
</comment>
<comment type="catalytic activity">
    <reaction evidence="6">
        <text>guanosine(527) in 16S rRNA + S-adenosyl-L-methionine = N(7)-methylguanosine(527) in 16S rRNA + S-adenosyl-L-homocysteine</text>
        <dbReference type="Rhea" id="RHEA:42732"/>
        <dbReference type="Rhea" id="RHEA-COMP:10209"/>
        <dbReference type="Rhea" id="RHEA-COMP:10210"/>
        <dbReference type="ChEBI" id="CHEBI:57856"/>
        <dbReference type="ChEBI" id="CHEBI:59789"/>
        <dbReference type="ChEBI" id="CHEBI:74269"/>
        <dbReference type="ChEBI" id="CHEBI:74480"/>
        <dbReference type="EC" id="2.1.1.170"/>
    </reaction>
</comment>
<evidence type="ECO:0000256" key="2">
    <source>
        <dbReference type="ARBA" id="ARBA00022552"/>
    </source>
</evidence>
<evidence type="ECO:0000256" key="1">
    <source>
        <dbReference type="ARBA" id="ARBA00022490"/>
    </source>
</evidence>
<evidence type="ECO:0000313" key="8">
    <source>
        <dbReference type="Proteomes" id="UP000318681"/>
    </source>
</evidence>
<dbReference type="GO" id="GO:0070043">
    <property type="term" value="F:rRNA (guanine-N7-)-methyltransferase activity"/>
    <property type="evidence" value="ECO:0007669"/>
    <property type="project" value="UniProtKB-UniRule"/>
</dbReference>
<feature type="binding site" evidence="6">
    <location>
        <begin position="123"/>
        <end position="124"/>
    </location>
    <ligand>
        <name>S-adenosyl-L-methionine</name>
        <dbReference type="ChEBI" id="CHEBI:59789"/>
    </ligand>
</feature>
<accession>A0A558R3H2</accession>
<organism evidence="7 8">
    <name type="scientific">Alterirhizorhabdus solaris</name>
    <dbReference type="NCBI Taxonomy" id="2529389"/>
    <lineage>
        <taxon>Bacteria</taxon>
        <taxon>Pseudomonadati</taxon>
        <taxon>Pseudomonadota</taxon>
        <taxon>Alphaproteobacteria</taxon>
        <taxon>Sphingomonadales</taxon>
        <taxon>Rhizorhabdaceae</taxon>
        <taxon>Alterirhizorhabdus</taxon>
    </lineage>
</organism>
<comment type="function">
    <text evidence="6">Specifically methylates the N7 position of guanine in position 527 of 16S rRNA.</text>
</comment>
<dbReference type="Pfam" id="PF02527">
    <property type="entry name" value="GidB"/>
    <property type="match status" value="1"/>
</dbReference>
<keyword evidence="1 6" id="KW-0963">Cytoplasm</keyword>
<feature type="binding site" evidence="6">
    <location>
        <position position="72"/>
    </location>
    <ligand>
        <name>S-adenosyl-L-methionine</name>
        <dbReference type="ChEBI" id="CHEBI:59789"/>
    </ligand>
</feature>
<dbReference type="HAMAP" id="MF_00074">
    <property type="entry name" value="16SrRNA_methyltr_G"/>
    <property type="match status" value="1"/>
</dbReference>
<dbReference type="PANTHER" id="PTHR31760:SF0">
    <property type="entry name" value="S-ADENOSYL-L-METHIONINE-DEPENDENT METHYLTRANSFERASES SUPERFAMILY PROTEIN"/>
    <property type="match status" value="1"/>
</dbReference>
<name>A0A558R3H2_9SPHN</name>
<dbReference type="NCBIfam" id="TIGR00138">
    <property type="entry name" value="rsmG_gidB"/>
    <property type="match status" value="1"/>
</dbReference>
<evidence type="ECO:0000313" key="7">
    <source>
        <dbReference type="EMBL" id="TVV73902.1"/>
    </source>
</evidence>
<comment type="caution">
    <text evidence="6">Lacks conserved residue(s) required for the propagation of feature annotation.</text>
</comment>
<keyword evidence="8" id="KW-1185">Reference proteome</keyword>
<dbReference type="Gene3D" id="3.40.50.150">
    <property type="entry name" value="Vaccinia Virus protein VP39"/>
    <property type="match status" value="1"/>
</dbReference>
<dbReference type="EMBL" id="VNIM01000040">
    <property type="protein sequence ID" value="TVV73902.1"/>
    <property type="molecule type" value="Genomic_DNA"/>
</dbReference>